<keyword evidence="5 9" id="KW-0436">Ligase</keyword>
<evidence type="ECO:0000256" key="3">
    <source>
        <dbReference type="ARBA" id="ARBA00012089"/>
    </source>
</evidence>
<evidence type="ECO:0000256" key="5">
    <source>
        <dbReference type="ARBA" id="ARBA00022598"/>
    </source>
</evidence>
<name>E3MGE7_CAERE</name>
<dbReference type="Gene3D" id="3.90.1490.10">
    <property type="entry name" value="putative n-type atp pyrophosphatase, domain 2"/>
    <property type="match status" value="1"/>
</dbReference>
<dbReference type="eggNOG" id="KOG2316">
    <property type="taxonomic scope" value="Eukaryota"/>
</dbReference>
<evidence type="ECO:0000313" key="12">
    <source>
        <dbReference type="Proteomes" id="UP000008281"/>
    </source>
</evidence>
<dbReference type="FunFam" id="3.90.1490.10:FF:000001">
    <property type="entry name" value="Diphthine--ammonia ligase"/>
    <property type="match status" value="1"/>
</dbReference>
<evidence type="ECO:0000256" key="8">
    <source>
        <dbReference type="ARBA" id="ARBA00048108"/>
    </source>
</evidence>
<feature type="domain" description="Diphthamide synthase" evidence="10">
    <location>
        <begin position="1"/>
        <end position="238"/>
    </location>
</feature>
<evidence type="ECO:0000259" key="10">
    <source>
        <dbReference type="Pfam" id="PF01902"/>
    </source>
</evidence>
<gene>
    <name evidence="11" type="ORF">CRE_23913</name>
</gene>
<sequence length="265" mass="29763">MQVVGLISGGKDSCYNLMCAVREGHKVAALANLYPPKSSKTDELDSYMYQSVGADGVELYGEAMQLPLYRREISGQPKNQKADYVKTDGDEVEDLYELLAEVKKHHPEVRGVSAGAILSSYQKVRVEDVCRRLNLTPLCFLWEKEQNSLLAEMIENGVDAILIKVAAIGLGEKHLGKTLSEMAATMKTLQDKYGVHPCGEGGEFESFVRDCPLFKKRIVIDETEVFIRSPIDFFSIQLFQTITHQDDPVAPVFYLRLKKMHLIDK</sequence>
<dbReference type="CDD" id="cd01994">
    <property type="entry name" value="AANH_PF0828-like"/>
    <property type="match status" value="1"/>
</dbReference>
<evidence type="ECO:0000313" key="11">
    <source>
        <dbReference type="EMBL" id="EFP01398.1"/>
    </source>
</evidence>
<dbReference type="FunFam" id="3.40.50.620:FF:000145">
    <property type="entry name" value="ATP-binding domain containing protein"/>
    <property type="match status" value="1"/>
</dbReference>
<evidence type="ECO:0000256" key="2">
    <source>
        <dbReference type="ARBA" id="ARBA00008496"/>
    </source>
</evidence>
<accession>E3MGE7</accession>
<dbReference type="Proteomes" id="UP000008281">
    <property type="component" value="Unassembled WGS sequence"/>
</dbReference>
<dbReference type="PANTHER" id="PTHR12196">
    <property type="entry name" value="DOMAIN OF UNKNOWN FUNCTION 71 DUF71 -CONTAINING PROTEIN"/>
    <property type="match status" value="1"/>
</dbReference>
<dbReference type="InterPro" id="IPR014729">
    <property type="entry name" value="Rossmann-like_a/b/a_fold"/>
</dbReference>
<organism evidence="12">
    <name type="scientific">Caenorhabditis remanei</name>
    <name type="common">Caenorhabditis vulgaris</name>
    <dbReference type="NCBI Taxonomy" id="31234"/>
    <lineage>
        <taxon>Eukaryota</taxon>
        <taxon>Metazoa</taxon>
        <taxon>Ecdysozoa</taxon>
        <taxon>Nematoda</taxon>
        <taxon>Chromadorea</taxon>
        <taxon>Rhabditida</taxon>
        <taxon>Rhabditina</taxon>
        <taxon>Rhabditomorpha</taxon>
        <taxon>Rhabditoidea</taxon>
        <taxon>Rhabditidae</taxon>
        <taxon>Peloderinae</taxon>
        <taxon>Caenorhabditis</taxon>
    </lineage>
</organism>
<dbReference type="GO" id="GO:0017183">
    <property type="term" value="P:protein histidyl modification to diphthamide"/>
    <property type="evidence" value="ECO:0007669"/>
    <property type="project" value="UniProtKB-UniPathway"/>
</dbReference>
<reference evidence="11" key="1">
    <citation type="submission" date="2007-07" db="EMBL/GenBank/DDBJ databases">
        <title>PCAP assembly of the Caenorhabditis remanei genome.</title>
        <authorList>
            <consortium name="The Caenorhabditis remanei Sequencing Consortium"/>
            <person name="Wilson R.K."/>
        </authorList>
    </citation>
    <scope>NUCLEOTIDE SEQUENCE [LARGE SCALE GENOMIC DNA]</scope>
    <source>
        <strain evidence="11">PB4641</strain>
    </source>
</reference>
<evidence type="ECO:0000256" key="6">
    <source>
        <dbReference type="ARBA" id="ARBA00022741"/>
    </source>
</evidence>
<dbReference type="SUPFAM" id="SSF52402">
    <property type="entry name" value="Adenine nucleotide alpha hydrolases-like"/>
    <property type="match status" value="1"/>
</dbReference>
<evidence type="ECO:0000256" key="1">
    <source>
        <dbReference type="ARBA" id="ARBA00005156"/>
    </source>
</evidence>
<keyword evidence="12" id="KW-1185">Reference proteome</keyword>
<dbReference type="GO" id="GO:0005524">
    <property type="term" value="F:ATP binding"/>
    <property type="evidence" value="ECO:0007669"/>
    <property type="project" value="UniProtKB-UniRule"/>
</dbReference>
<dbReference type="Pfam" id="PF01902">
    <property type="entry name" value="Diphthami_syn_2"/>
    <property type="match status" value="1"/>
</dbReference>
<dbReference type="STRING" id="31234.E3MGE7"/>
<evidence type="ECO:0000256" key="7">
    <source>
        <dbReference type="ARBA" id="ARBA00022840"/>
    </source>
</evidence>
<proteinExistence type="inferred from homology"/>
<dbReference type="OMA" id="NYALYWA"/>
<protein>
    <recommendedName>
        <fullName evidence="4 9">Diphthine--ammonia ligase</fullName>
        <ecNumber evidence="3 9">6.3.1.14</ecNumber>
    </recommendedName>
</protein>
<keyword evidence="7 9" id="KW-0067">ATP-binding</keyword>
<dbReference type="HOGENOM" id="CLU_010289_0_0_1"/>
<dbReference type="FunCoup" id="E3MGE7">
    <property type="interactions" value="1564"/>
</dbReference>
<comment type="function">
    <text evidence="9">Amidase that catalyzes the last step of diphthamide biosynthesis using ammonium and ATP.</text>
</comment>
<dbReference type="EMBL" id="DS268443">
    <property type="protein sequence ID" value="EFP01398.1"/>
    <property type="molecule type" value="Genomic_DNA"/>
</dbReference>
<dbReference type="Gene3D" id="3.40.50.620">
    <property type="entry name" value="HUPs"/>
    <property type="match status" value="1"/>
</dbReference>
<evidence type="ECO:0000256" key="4">
    <source>
        <dbReference type="ARBA" id="ARBA00018426"/>
    </source>
</evidence>
<dbReference type="InParanoid" id="E3MGE7"/>
<dbReference type="InterPro" id="IPR002761">
    <property type="entry name" value="Diphthami_syn_dom"/>
</dbReference>
<keyword evidence="6 9" id="KW-0547">Nucleotide-binding</keyword>
<dbReference type="PANTHER" id="PTHR12196:SF2">
    <property type="entry name" value="DIPHTHINE--AMMONIA LIGASE"/>
    <property type="match status" value="1"/>
</dbReference>
<dbReference type="NCBIfam" id="TIGR00290">
    <property type="entry name" value="MJ0570_dom"/>
    <property type="match status" value="1"/>
</dbReference>
<dbReference type="AlphaFoldDB" id="E3MGE7"/>
<comment type="pathway">
    <text evidence="1 9">Protein modification; peptidyl-diphthamide biosynthesis.</text>
</comment>
<dbReference type="GO" id="GO:0017178">
    <property type="term" value="F:diphthine-ammonia ligase activity"/>
    <property type="evidence" value="ECO:0007669"/>
    <property type="project" value="UniProtKB-UniRule"/>
</dbReference>
<dbReference type="UniPathway" id="UPA00559"/>
<dbReference type="InterPro" id="IPR030662">
    <property type="entry name" value="DPH6/MJ0570"/>
</dbReference>
<dbReference type="EC" id="6.3.1.14" evidence="3 9"/>
<dbReference type="PIRSF" id="PIRSF039123">
    <property type="entry name" value="Diphthamide_synthase"/>
    <property type="match status" value="1"/>
</dbReference>
<dbReference type="OrthoDB" id="686384at2759"/>
<comment type="similarity">
    <text evidence="2 9">Belongs to the Diphthine--ammonia ligase family.</text>
</comment>
<evidence type="ECO:0000256" key="9">
    <source>
        <dbReference type="PIRNR" id="PIRNR039123"/>
    </source>
</evidence>
<comment type="catalytic activity">
    <reaction evidence="8 9">
        <text>diphthine-[translation elongation factor 2] + NH4(+) + ATP = diphthamide-[translation elongation factor 2] + AMP + diphosphate + H(+)</text>
        <dbReference type="Rhea" id="RHEA:19753"/>
        <dbReference type="Rhea" id="RHEA-COMP:10172"/>
        <dbReference type="Rhea" id="RHEA-COMP:10174"/>
        <dbReference type="ChEBI" id="CHEBI:15378"/>
        <dbReference type="ChEBI" id="CHEBI:16692"/>
        <dbReference type="ChEBI" id="CHEBI:28938"/>
        <dbReference type="ChEBI" id="CHEBI:30616"/>
        <dbReference type="ChEBI" id="CHEBI:33019"/>
        <dbReference type="ChEBI" id="CHEBI:82696"/>
        <dbReference type="ChEBI" id="CHEBI:456215"/>
        <dbReference type="EC" id="6.3.1.14"/>
    </reaction>
</comment>